<dbReference type="HAMAP" id="MF_00689">
    <property type="entry name" value="Bpt"/>
    <property type="match status" value="1"/>
</dbReference>
<evidence type="ECO:0000256" key="4">
    <source>
        <dbReference type="HAMAP-Rule" id="MF_00689"/>
    </source>
</evidence>
<feature type="domain" description="N-end aminoacyl transferase N-terminal" evidence="5">
    <location>
        <begin position="12"/>
        <end position="82"/>
    </location>
</feature>
<dbReference type="AlphaFoldDB" id="G0A2Q4"/>
<reference evidence="7 8" key="1">
    <citation type="journal article" date="2011" name="J. Bacteriol.">
        <title>Complete Genome Sequence of the Aerobic Marine Methanotroph Methylomonas methanica MC09.</title>
        <authorList>
            <person name="Boden R."/>
            <person name="Cunliffe M."/>
            <person name="Scanlan J."/>
            <person name="Moussard H."/>
            <person name="Kits K.D."/>
            <person name="Klotz M.G."/>
            <person name="Jetten M.S."/>
            <person name="Vuilleumier S."/>
            <person name="Han J."/>
            <person name="Peters L."/>
            <person name="Mikhailova N."/>
            <person name="Teshima H."/>
            <person name="Tapia R."/>
            <person name="Kyrpides N."/>
            <person name="Ivanova N."/>
            <person name="Pagani I."/>
            <person name="Cheng J.F."/>
            <person name="Goodwin L."/>
            <person name="Han C."/>
            <person name="Hauser L."/>
            <person name="Land M.L."/>
            <person name="Lapidus A."/>
            <person name="Lucas S."/>
            <person name="Pitluck S."/>
            <person name="Woyke T."/>
            <person name="Stein L."/>
            <person name="Murrell J.C."/>
        </authorList>
    </citation>
    <scope>NUCLEOTIDE SEQUENCE [LARGE SCALE GENOMIC DNA]</scope>
    <source>
        <strain evidence="7 8">MC09</strain>
    </source>
</reference>
<keyword evidence="8" id="KW-1185">Reference proteome</keyword>
<dbReference type="Pfam" id="PF04377">
    <property type="entry name" value="ATE_C"/>
    <property type="match status" value="1"/>
</dbReference>
<accession>G0A2Q4</accession>
<dbReference type="EC" id="2.3.2.29" evidence="4"/>
<dbReference type="GO" id="GO:0005737">
    <property type="term" value="C:cytoplasm"/>
    <property type="evidence" value="ECO:0007669"/>
    <property type="project" value="UniProtKB-SubCell"/>
</dbReference>
<dbReference type="InterPro" id="IPR030700">
    <property type="entry name" value="N-end_Aminoacyl_Trfase"/>
</dbReference>
<dbReference type="InterPro" id="IPR016181">
    <property type="entry name" value="Acyl_CoA_acyltransferase"/>
</dbReference>
<dbReference type="InterPro" id="IPR007472">
    <property type="entry name" value="N-end_Aminoacyl_Trfase_C"/>
</dbReference>
<dbReference type="NCBIfam" id="NF002341">
    <property type="entry name" value="PRK01305.1-1"/>
    <property type="match status" value="1"/>
</dbReference>
<evidence type="ECO:0000256" key="2">
    <source>
        <dbReference type="ARBA" id="ARBA00022679"/>
    </source>
</evidence>
<comment type="catalytic activity">
    <reaction evidence="4">
        <text>N-terminal L-glutamyl-[protein] + L-leucyl-tRNA(Leu) = N-terminal L-leucyl-L-glutamyl-[protein] + tRNA(Leu) + H(+)</text>
        <dbReference type="Rhea" id="RHEA:50412"/>
        <dbReference type="Rhea" id="RHEA-COMP:9613"/>
        <dbReference type="Rhea" id="RHEA-COMP:9622"/>
        <dbReference type="Rhea" id="RHEA-COMP:12664"/>
        <dbReference type="Rhea" id="RHEA-COMP:12668"/>
        <dbReference type="ChEBI" id="CHEBI:15378"/>
        <dbReference type="ChEBI" id="CHEBI:64721"/>
        <dbReference type="ChEBI" id="CHEBI:78442"/>
        <dbReference type="ChEBI" id="CHEBI:78494"/>
        <dbReference type="ChEBI" id="CHEBI:133041"/>
        <dbReference type="EC" id="2.3.2.29"/>
    </reaction>
</comment>
<dbReference type="PIRSF" id="PIRSF037208">
    <property type="entry name" value="ATE_pro_prd"/>
    <property type="match status" value="1"/>
</dbReference>
<dbReference type="NCBIfam" id="NF002346">
    <property type="entry name" value="PRK01305.2-3"/>
    <property type="match status" value="1"/>
</dbReference>
<dbReference type="PANTHER" id="PTHR21367:SF1">
    <property type="entry name" value="ARGINYL-TRNA--PROTEIN TRANSFERASE 1"/>
    <property type="match status" value="1"/>
</dbReference>
<dbReference type="EMBL" id="CP002738">
    <property type="protein sequence ID" value="AEG01407.1"/>
    <property type="molecule type" value="Genomic_DNA"/>
</dbReference>
<dbReference type="eggNOG" id="COG2935">
    <property type="taxonomic scope" value="Bacteria"/>
</dbReference>
<dbReference type="Proteomes" id="UP000008888">
    <property type="component" value="Chromosome"/>
</dbReference>
<comment type="similarity">
    <text evidence="4">Belongs to the R-transferase family. Bpt subfamily.</text>
</comment>
<gene>
    <name evidence="4" type="primary">bpt</name>
    <name evidence="7" type="ordered locus">Metme_3029</name>
</gene>
<dbReference type="InterPro" id="IPR007471">
    <property type="entry name" value="N-end_Aminoacyl_Trfase_N"/>
</dbReference>
<comment type="catalytic activity">
    <reaction evidence="4">
        <text>N-terminal L-aspartyl-[protein] + L-leucyl-tRNA(Leu) = N-terminal L-leucyl-L-aspartyl-[protein] + tRNA(Leu) + H(+)</text>
        <dbReference type="Rhea" id="RHEA:50420"/>
        <dbReference type="Rhea" id="RHEA-COMP:9613"/>
        <dbReference type="Rhea" id="RHEA-COMP:9622"/>
        <dbReference type="Rhea" id="RHEA-COMP:12669"/>
        <dbReference type="Rhea" id="RHEA-COMP:12674"/>
        <dbReference type="ChEBI" id="CHEBI:15378"/>
        <dbReference type="ChEBI" id="CHEBI:64720"/>
        <dbReference type="ChEBI" id="CHEBI:78442"/>
        <dbReference type="ChEBI" id="CHEBI:78494"/>
        <dbReference type="ChEBI" id="CHEBI:133042"/>
        <dbReference type="EC" id="2.3.2.29"/>
    </reaction>
</comment>
<dbReference type="NCBIfam" id="NF002342">
    <property type="entry name" value="PRK01305.1-3"/>
    <property type="match status" value="1"/>
</dbReference>
<dbReference type="SUPFAM" id="SSF55729">
    <property type="entry name" value="Acyl-CoA N-acyltransferases (Nat)"/>
    <property type="match status" value="1"/>
</dbReference>
<reference key="2">
    <citation type="submission" date="2011-05" db="EMBL/GenBank/DDBJ databases">
        <title>Complete genome sequence of the aerobic marine methanotroph Methylomonas methanica MC09.</title>
        <authorList>
            <person name="Boden R."/>
            <person name="Cunliffe M."/>
            <person name="Scanlan J."/>
            <person name="Moussard H."/>
            <person name="Kits K.D."/>
            <person name="Klotz M."/>
            <person name="Jetten M."/>
            <person name="Vuilleumier S."/>
            <person name="Han J."/>
            <person name="Peters L."/>
            <person name="Mikhailova N."/>
            <person name="Teshima H."/>
            <person name="Tapia R."/>
            <person name="Kyrpides N."/>
            <person name="Ivanova N."/>
            <person name="Pagani I."/>
            <person name="Cheng J.-F."/>
            <person name="Goodwin L."/>
            <person name="Han C."/>
            <person name="Hauser L."/>
            <person name="Land M."/>
            <person name="Lapidus A."/>
            <person name="Lucas S."/>
            <person name="Pitluck S."/>
            <person name="Woyke T."/>
            <person name="Stein L.Y."/>
            <person name="Murrell C."/>
        </authorList>
    </citation>
    <scope>NUCLEOTIDE SEQUENCE</scope>
    <source>
        <strain>MC09</strain>
    </source>
</reference>
<sequence length="239" mass="28519">MISVPLWLTAEHDCSYLEHKLARSAVVHPDFPLDTLLYSRLIEQGFRRSGDQVYRPYCDDCRACVPSRIPVTAFKANRKQRRCLKRNQHTQVVIKTAEYNERHFDLYRRYQIARHEKTTDDAISREDYLHFLGSNWCDTWFVEFLIEGRLAAVAVVDALDHALSAVYTFFDPEFNDYSPGVFAVLWQIEEARRRKLEFVYLGFWIEDCRKMRYKNQYQPLQGLIADQWQNIHFQQTHEE</sequence>
<protein>
    <recommendedName>
        <fullName evidence="4">Aspartate/glutamate leucyltransferase</fullName>
        <ecNumber evidence="4">2.3.2.29</ecNumber>
    </recommendedName>
</protein>
<dbReference type="GO" id="GO:0008914">
    <property type="term" value="F:leucyl-tRNA--protein transferase activity"/>
    <property type="evidence" value="ECO:0007669"/>
    <property type="project" value="UniProtKB-UniRule"/>
</dbReference>
<comment type="function">
    <text evidence="4">Functions in the N-end rule pathway of protein degradation where it conjugates Leu from its aminoacyl-tRNA to the N-termini of proteins containing an N-terminal aspartate or glutamate.</text>
</comment>
<dbReference type="GO" id="GO:0071596">
    <property type="term" value="P:ubiquitin-dependent protein catabolic process via the N-end rule pathway"/>
    <property type="evidence" value="ECO:0007669"/>
    <property type="project" value="InterPro"/>
</dbReference>
<evidence type="ECO:0000256" key="1">
    <source>
        <dbReference type="ARBA" id="ARBA00022490"/>
    </source>
</evidence>
<reference evidence="8" key="3">
    <citation type="submission" date="2011-05" db="EMBL/GenBank/DDBJ databases">
        <title>Complete sequence of Methylomonas methanica MC09.</title>
        <authorList>
            <consortium name="US DOE Joint Genome Institute"/>
            <person name="Lucas S."/>
            <person name="Han J."/>
            <person name="Lapidus A."/>
            <person name="Cheng J.-F."/>
            <person name="Goodwin L."/>
            <person name="Pitluck S."/>
            <person name="Peters L."/>
            <person name="Mikhailova N."/>
            <person name="Teshima H."/>
            <person name="Han C."/>
            <person name="Tapia R."/>
            <person name="Land M."/>
            <person name="Hauser L."/>
            <person name="Kyrpides N."/>
            <person name="Ivanova N."/>
            <person name="Pagani I."/>
            <person name="Stein L."/>
            <person name="Woyke T."/>
        </authorList>
    </citation>
    <scope>NUCLEOTIDE SEQUENCE [LARGE SCALE GENOMIC DNA]</scope>
    <source>
        <strain evidence="8">MC09</strain>
    </source>
</reference>
<feature type="domain" description="N-end rule aminoacyl transferase C-terminal" evidence="6">
    <location>
        <begin position="103"/>
        <end position="223"/>
    </location>
</feature>
<dbReference type="Pfam" id="PF04376">
    <property type="entry name" value="ATE_N"/>
    <property type="match status" value="1"/>
</dbReference>
<dbReference type="GO" id="GO:0004057">
    <property type="term" value="F:arginyl-tRNA--protein transferase activity"/>
    <property type="evidence" value="ECO:0007669"/>
    <property type="project" value="InterPro"/>
</dbReference>
<evidence type="ECO:0000259" key="6">
    <source>
        <dbReference type="Pfam" id="PF04377"/>
    </source>
</evidence>
<keyword evidence="1 4" id="KW-0963">Cytoplasm</keyword>
<organism evidence="7 8">
    <name type="scientific">Methylomonas methanica (strain DSM 25384 / MC09)</name>
    <dbReference type="NCBI Taxonomy" id="857087"/>
    <lineage>
        <taxon>Bacteria</taxon>
        <taxon>Pseudomonadati</taxon>
        <taxon>Pseudomonadota</taxon>
        <taxon>Gammaproteobacteria</taxon>
        <taxon>Methylococcales</taxon>
        <taxon>Methylococcaceae</taxon>
        <taxon>Methylomonas</taxon>
    </lineage>
</organism>
<dbReference type="OrthoDB" id="9782022at2"/>
<dbReference type="HOGENOM" id="CLU_077607_0_0_6"/>
<comment type="subcellular location">
    <subcellularLocation>
        <location evidence="4">Cytoplasm</location>
    </subcellularLocation>
</comment>
<evidence type="ECO:0000256" key="3">
    <source>
        <dbReference type="ARBA" id="ARBA00023315"/>
    </source>
</evidence>
<dbReference type="PANTHER" id="PTHR21367">
    <property type="entry name" value="ARGININE-TRNA-PROTEIN TRANSFERASE 1"/>
    <property type="match status" value="1"/>
</dbReference>
<proteinExistence type="inferred from homology"/>
<keyword evidence="3 4" id="KW-0012">Acyltransferase</keyword>
<dbReference type="InterPro" id="IPR017138">
    <property type="entry name" value="Asp_Glu_LeuTrfase"/>
</dbReference>
<evidence type="ECO:0000313" key="8">
    <source>
        <dbReference type="Proteomes" id="UP000008888"/>
    </source>
</evidence>
<keyword evidence="2 4" id="KW-0808">Transferase</keyword>
<evidence type="ECO:0000259" key="5">
    <source>
        <dbReference type="Pfam" id="PF04376"/>
    </source>
</evidence>
<dbReference type="KEGG" id="mmt:Metme_3029"/>
<dbReference type="STRING" id="857087.Metme_3029"/>
<name>G0A2Q4_METMM</name>
<evidence type="ECO:0000313" key="7">
    <source>
        <dbReference type="EMBL" id="AEG01407.1"/>
    </source>
</evidence>